<evidence type="ECO:0000313" key="1">
    <source>
        <dbReference type="EMBL" id="KAJ7356053.1"/>
    </source>
</evidence>
<proteinExistence type="predicted"/>
<organism evidence="1 2">
    <name type="scientific">Desmophyllum pertusum</name>
    <dbReference type="NCBI Taxonomy" id="174260"/>
    <lineage>
        <taxon>Eukaryota</taxon>
        <taxon>Metazoa</taxon>
        <taxon>Cnidaria</taxon>
        <taxon>Anthozoa</taxon>
        <taxon>Hexacorallia</taxon>
        <taxon>Scleractinia</taxon>
        <taxon>Caryophylliina</taxon>
        <taxon>Caryophylliidae</taxon>
        <taxon>Desmophyllum</taxon>
    </lineage>
</organism>
<dbReference type="Proteomes" id="UP001163046">
    <property type="component" value="Unassembled WGS sequence"/>
</dbReference>
<accession>A0A9W9YKM8</accession>
<protein>
    <submittedName>
        <fullName evidence="1">Uncharacterized protein</fullName>
    </submittedName>
</protein>
<reference evidence="1" key="1">
    <citation type="submission" date="2023-01" db="EMBL/GenBank/DDBJ databases">
        <title>Genome assembly of the deep-sea coral Lophelia pertusa.</title>
        <authorList>
            <person name="Herrera S."/>
            <person name="Cordes E."/>
        </authorList>
    </citation>
    <scope>NUCLEOTIDE SEQUENCE</scope>
    <source>
        <strain evidence="1">USNM1676648</strain>
        <tissue evidence="1">Polyp</tissue>
    </source>
</reference>
<dbReference type="OrthoDB" id="406800at2759"/>
<name>A0A9W9YKM8_9CNID</name>
<evidence type="ECO:0000313" key="2">
    <source>
        <dbReference type="Proteomes" id="UP001163046"/>
    </source>
</evidence>
<gene>
    <name evidence="1" type="ORF">OS493_026976</name>
</gene>
<feature type="non-terminal residue" evidence="1">
    <location>
        <position position="1"/>
    </location>
</feature>
<dbReference type="EMBL" id="MU827325">
    <property type="protein sequence ID" value="KAJ7356053.1"/>
    <property type="molecule type" value="Genomic_DNA"/>
</dbReference>
<sequence>RAPLIKKHVNCPTQLCNYAGCPDRPQESLRCVVESCGKCSVKFITRQQDRLSCVAQRILYVSACSLVPRGKPLLLGQYIPTCDAEWTF</sequence>
<keyword evidence="2" id="KW-1185">Reference proteome</keyword>
<dbReference type="AlphaFoldDB" id="A0A9W9YKM8"/>
<comment type="caution">
    <text evidence="1">The sequence shown here is derived from an EMBL/GenBank/DDBJ whole genome shotgun (WGS) entry which is preliminary data.</text>
</comment>